<dbReference type="InterPro" id="IPR015424">
    <property type="entry name" value="PyrdxlP-dep_Trfase"/>
</dbReference>
<evidence type="ECO:0000259" key="8">
    <source>
        <dbReference type="Pfam" id="PF00155"/>
    </source>
</evidence>
<reference evidence="9 10" key="1">
    <citation type="submission" date="2019-03" db="EMBL/GenBank/DDBJ databases">
        <title>Rhizobium sp. nov., an bacterium isolated from biocrust in Mu Us Desert.</title>
        <authorList>
            <person name="Lixiong L."/>
        </authorList>
    </citation>
    <scope>NUCLEOTIDE SEQUENCE [LARGE SCALE GENOMIC DNA]</scope>
    <source>
        <strain evidence="9 10">SPY-1</strain>
    </source>
</reference>
<dbReference type="Proteomes" id="UP000295238">
    <property type="component" value="Unassembled WGS sequence"/>
</dbReference>
<dbReference type="InterPro" id="IPR015422">
    <property type="entry name" value="PyrdxlP-dep_Trfase_small"/>
</dbReference>
<evidence type="ECO:0000256" key="4">
    <source>
        <dbReference type="ARBA" id="ARBA00022576"/>
    </source>
</evidence>
<dbReference type="GO" id="GO:0006520">
    <property type="term" value="P:amino acid metabolic process"/>
    <property type="evidence" value="ECO:0007669"/>
    <property type="project" value="InterPro"/>
</dbReference>
<dbReference type="InterPro" id="IPR015421">
    <property type="entry name" value="PyrdxlP-dep_Trfase_major"/>
</dbReference>
<dbReference type="RefSeq" id="WP_133315069.1">
    <property type="nucleotide sequence ID" value="NZ_SMTL01000001.1"/>
</dbReference>
<evidence type="ECO:0000256" key="6">
    <source>
        <dbReference type="ARBA" id="ARBA00022898"/>
    </source>
</evidence>
<evidence type="ECO:0000256" key="1">
    <source>
        <dbReference type="ARBA" id="ARBA00001933"/>
    </source>
</evidence>
<comment type="caution">
    <text evidence="9">The sequence shown here is derived from an EMBL/GenBank/DDBJ whole genome shotgun (WGS) entry which is preliminary data.</text>
</comment>
<keyword evidence="5 9" id="KW-0808">Transferase</keyword>
<dbReference type="Gene3D" id="3.90.1150.10">
    <property type="entry name" value="Aspartate Aminotransferase, domain 1"/>
    <property type="match status" value="1"/>
</dbReference>
<evidence type="ECO:0000256" key="7">
    <source>
        <dbReference type="ARBA" id="ARBA00049185"/>
    </source>
</evidence>
<dbReference type="Pfam" id="PF00155">
    <property type="entry name" value="Aminotran_1_2"/>
    <property type="match status" value="1"/>
</dbReference>
<evidence type="ECO:0000256" key="5">
    <source>
        <dbReference type="ARBA" id="ARBA00022679"/>
    </source>
</evidence>
<comment type="cofactor">
    <cofactor evidence="1">
        <name>pyridoxal 5'-phosphate</name>
        <dbReference type="ChEBI" id="CHEBI:597326"/>
    </cofactor>
</comment>
<dbReference type="InterPro" id="IPR004839">
    <property type="entry name" value="Aminotransferase_I/II_large"/>
</dbReference>
<accession>A0A4R5UPB5</accession>
<dbReference type="GO" id="GO:0030170">
    <property type="term" value="F:pyridoxal phosphate binding"/>
    <property type="evidence" value="ECO:0007669"/>
    <property type="project" value="InterPro"/>
</dbReference>
<dbReference type="GO" id="GO:0004069">
    <property type="term" value="F:L-aspartate:2-oxoglutarate aminotransferase activity"/>
    <property type="evidence" value="ECO:0007669"/>
    <property type="project" value="UniProtKB-EC"/>
</dbReference>
<dbReference type="PANTHER" id="PTHR46383:SF1">
    <property type="entry name" value="ASPARTATE AMINOTRANSFERASE"/>
    <property type="match status" value="1"/>
</dbReference>
<feature type="domain" description="Aminotransferase class I/classII large" evidence="8">
    <location>
        <begin position="33"/>
        <end position="382"/>
    </location>
</feature>
<dbReference type="CDD" id="cd00609">
    <property type="entry name" value="AAT_like"/>
    <property type="match status" value="1"/>
</dbReference>
<comment type="catalytic activity">
    <reaction evidence="7">
        <text>L-aspartate + 2-oxoglutarate = oxaloacetate + L-glutamate</text>
        <dbReference type="Rhea" id="RHEA:21824"/>
        <dbReference type="ChEBI" id="CHEBI:16452"/>
        <dbReference type="ChEBI" id="CHEBI:16810"/>
        <dbReference type="ChEBI" id="CHEBI:29985"/>
        <dbReference type="ChEBI" id="CHEBI:29991"/>
        <dbReference type="EC" id="2.6.1.1"/>
    </reaction>
</comment>
<evidence type="ECO:0000256" key="2">
    <source>
        <dbReference type="ARBA" id="ARBA00007441"/>
    </source>
</evidence>
<evidence type="ECO:0000313" key="9">
    <source>
        <dbReference type="EMBL" id="TDK39624.1"/>
    </source>
</evidence>
<keyword evidence="6" id="KW-0663">Pyridoxal phosphate</keyword>
<keyword evidence="10" id="KW-1185">Reference proteome</keyword>
<dbReference type="OrthoDB" id="9763453at2"/>
<proteinExistence type="inferred from homology"/>
<evidence type="ECO:0000256" key="3">
    <source>
        <dbReference type="ARBA" id="ARBA00012753"/>
    </source>
</evidence>
<dbReference type="SUPFAM" id="SSF53383">
    <property type="entry name" value="PLP-dependent transferases"/>
    <property type="match status" value="1"/>
</dbReference>
<sequence length="401" mass="43900">MRYASITDRLAHLGSGRWALHLTARRMKAEGEDIIELTIGEPDVKPDKALLDEAARAMYAGRTRYSNGRGEPPVLKALVEKYAKRRPGVSERNFLCFPGTQTALYSVMTGLVEAGDGVLVGDPLYATYEGVISSTGAHMIPVPLRPEKKFHLQAEDLQRAITPEARVLLLNTPHNPTGAVLTATEIAAIGEICRKHDLWILCDEVYEELIFDGTDFASPFDMQELAERTIVVSSISKSHAAPGFRSGWAAGPEEFCEKLLPVSETMLFGVQPFISDMTALALSQHFDTADVMRDNYRRRAEIVEQAFAGSNLVKPMPPEGGMFILLDVTATGLGGEEFAWELLREEKVAVMPGTSFGDQAAGFLRISLTVPDDVLSTAMDRIADLASRVASLHKEATLHVQ</sequence>
<name>A0A4R5UPB5_9HYPH</name>
<keyword evidence="4 9" id="KW-0032">Aminotransferase</keyword>
<comment type="similarity">
    <text evidence="2">Belongs to the class-I pyridoxal-phosphate-dependent aminotransferase family.</text>
</comment>
<dbReference type="PANTHER" id="PTHR46383">
    <property type="entry name" value="ASPARTATE AMINOTRANSFERASE"/>
    <property type="match status" value="1"/>
</dbReference>
<dbReference type="EC" id="2.6.1.1" evidence="3"/>
<dbReference type="EMBL" id="SMTL01000001">
    <property type="protein sequence ID" value="TDK39624.1"/>
    <property type="molecule type" value="Genomic_DNA"/>
</dbReference>
<dbReference type="AlphaFoldDB" id="A0A4R5UPB5"/>
<dbReference type="Gene3D" id="3.40.640.10">
    <property type="entry name" value="Type I PLP-dependent aspartate aminotransferase-like (Major domain)"/>
    <property type="match status" value="1"/>
</dbReference>
<gene>
    <name evidence="9" type="ORF">E2F50_05835</name>
</gene>
<protein>
    <recommendedName>
        <fullName evidence="3">aspartate transaminase</fullName>
        <ecNumber evidence="3">2.6.1.1</ecNumber>
    </recommendedName>
</protein>
<dbReference type="InterPro" id="IPR050596">
    <property type="entry name" value="AspAT/PAT-like"/>
</dbReference>
<organism evidence="9 10">
    <name type="scientific">Rhizobium deserti</name>
    <dbReference type="NCBI Taxonomy" id="2547961"/>
    <lineage>
        <taxon>Bacteria</taxon>
        <taxon>Pseudomonadati</taxon>
        <taxon>Pseudomonadota</taxon>
        <taxon>Alphaproteobacteria</taxon>
        <taxon>Hyphomicrobiales</taxon>
        <taxon>Rhizobiaceae</taxon>
        <taxon>Rhizobium/Agrobacterium group</taxon>
        <taxon>Rhizobium</taxon>
    </lineage>
</organism>
<evidence type="ECO:0000313" key="10">
    <source>
        <dbReference type="Proteomes" id="UP000295238"/>
    </source>
</evidence>